<evidence type="ECO:0000256" key="5">
    <source>
        <dbReference type="ARBA" id="ARBA00023015"/>
    </source>
</evidence>
<dbReference type="GO" id="GO:0035267">
    <property type="term" value="C:NuA4 histone acetyltransferase complex"/>
    <property type="evidence" value="ECO:0007669"/>
    <property type="project" value="EnsemblFungi"/>
</dbReference>
<keyword evidence="5" id="KW-0805">Transcription regulation</keyword>
<keyword evidence="4" id="KW-0156">Chromatin regulator</keyword>
<dbReference type="GO" id="GO:0051276">
    <property type="term" value="P:chromosome organization"/>
    <property type="evidence" value="ECO:0007669"/>
    <property type="project" value="EnsemblFungi"/>
</dbReference>
<dbReference type="SUPFAM" id="SSF46689">
    <property type="entry name" value="Homeodomain-like"/>
    <property type="match status" value="1"/>
</dbReference>
<dbReference type="Gene3D" id="1.10.10.60">
    <property type="entry name" value="Homeodomain-like"/>
    <property type="match status" value="1"/>
</dbReference>
<reference evidence="12" key="1">
    <citation type="submission" date="2016-05" db="EMBL/GenBank/DDBJ databases">
        <title>Comparative genomics of biotechnologically important yeasts.</title>
        <authorList>
            <consortium name="DOE Joint Genome Institute"/>
            <person name="Riley R."/>
            <person name="Haridas S."/>
            <person name="Wolfe K.H."/>
            <person name="Lopes M.R."/>
            <person name="Hittinger C.T."/>
            <person name="Goker M."/>
            <person name="Salamov A."/>
            <person name="Wisecaver J."/>
            <person name="Long T.M."/>
            <person name="Aerts A.L."/>
            <person name="Barry K."/>
            <person name="Choi C."/>
            <person name="Clum A."/>
            <person name="Coughlan A.Y."/>
            <person name="Deshpande S."/>
            <person name="Douglass A.P."/>
            <person name="Hanson S.J."/>
            <person name="Klenk H.-P."/>
            <person name="Labutti K."/>
            <person name="Lapidus A."/>
            <person name="Lindquist E."/>
            <person name="Lipzen A."/>
            <person name="Meier-Kolthoff J.P."/>
            <person name="Ohm R.A."/>
            <person name="Otillar R.P."/>
            <person name="Pangilinan J."/>
            <person name="Peng Y."/>
            <person name="Rokas A."/>
            <person name="Rosa C.A."/>
            <person name="Scheuner C."/>
            <person name="Sibirny A.A."/>
            <person name="Slot J.C."/>
            <person name="Stielow J.B."/>
            <person name="Sun H."/>
            <person name="Kurtzman C.P."/>
            <person name="Blackwell M."/>
            <person name="Grigoriev I.V."/>
            <person name="Jeffries T.W."/>
        </authorList>
    </citation>
    <scope>NUCLEOTIDE SEQUENCE [LARGE SCALE GENOMIC DNA]</scope>
    <source>
        <strain evidence="12">NRRL Y-2460</strain>
    </source>
</reference>
<dbReference type="STRING" id="669874.A0A1E4TQY3"/>
<protein>
    <recommendedName>
        <fullName evidence="3">SWR1-complex protein 4</fullName>
    </recommendedName>
</protein>
<comment type="subcellular location">
    <subcellularLocation>
        <location evidence="1">Nucleus</location>
    </subcellularLocation>
</comment>
<accession>A0A1E4TQY3</accession>
<dbReference type="PANTHER" id="PTHR12855">
    <property type="entry name" value="DNA METHYLTRANSFERASE 1-ASSOCIATED PROTEIN 1 FAMILY MEMBER"/>
    <property type="match status" value="1"/>
</dbReference>
<evidence type="ECO:0000313" key="12">
    <source>
        <dbReference type="Proteomes" id="UP000094236"/>
    </source>
</evidence>
<name>A0A1E4TQY3_PACTA</name>
<organism evidence="11 12">
    <name type="scientific">Pachysolen tannophilus NRRL Y-2460</name>
    <dbReference type="NCBI Taxonomy" id="669874"/>
    <lineage>
        <taxon>Eukaryota</taxon>
        <taxon>Fungi</taxon>
        <taxon>Dikarya</taxon>
        <taxon>Ascomycota</taxon>
        <taxon>Saccharomycotina</taxon>
        <taxon>Pichiomycetes</taxon>
        <taxon>Pachysolenaceae</taxon>
        <taxon>Pachysolen</taxon>
    </lineage>
</organism>
<evidence type="ECO:0000256" key="4">
    <source>
        <dbReference type="ARBA" id="ARBA00022853"/>
    </source>
</evidence>
<feature type="domain" description="Myb-like" evidence="10">
    <location>
        <begin position="138"/>
        <end position="188"/>
    </location>
</feature>
<dbReference type="GO" id="GO:0000812">
    <property type="term" value="C:Swr1 complex"/>
    <property type="evidence" value="ECO:0007669"/>
    <property type="project" value="EnsemblFungi"/>
</dbReference>
<feature type="compositionally biased region" description="Low complexity" evidence="9">
    <location>
        <begin position="323"/>
        <end position="350"/>
    </location>
</feature>
<evidence type="ECO:0000256" key="9">
    <source>
        <dbReference type="SAM" id="MobiDB-lite"/>
    </source>
</evidence>
<comment type="function">
    <text evidence="8">Component of the SWR1 complex which mediates the ATP-dependent exchange of histone H2A for the H2A variant HZT1 leading to transcriptional regulation of selected genes by chromatin remodeling. Component of the NuA4 histone acetyltransferase complex which is involved in transcriptional activation of selected genes principally by acetylation of nucleosomal histone H4 and H2A. The NuA4 complex is also involved in DNA repair.</text>
</comment>
<feature type="compositionally biased region" description="Low complexity" evidence="9">
    <location>
        <begin position="360"/>
        <end position="384"/>
    </location>
</feature>
<evidence type="ECO:0000256" key="2">
    <source>
        <dbReference type="ARBA" id="ARBA00006918"/>
    </source>
</evidence>
<evidence type="ECO:0000256" key="3">
    <source>
        <dbReference type="ARBA" id="ARBA00019132"/>
    </source>
</evidence>
<evidence type="ECO:0000256" key="8">
    <source>
        <dbReference type="ARBA" id="ARBA00025264"/>
    </source>
</evidence>
<dbReference type="PANTHER" id="PTHR12855:SF10">
    <property type="entry name" value="DNA METHYLTRANSFERASE 1-ASSOCIATED PROTEIN 1"/>
    <property type="match status" value="1"/>
</dbReference>
<evidence type="ECO:0000256" key="6">
    <source>
        <dbReference type="ARBA" id="ARBA00023163"/>
    </source>
</evidence>
<gene>
    <name evidence="11" type="ORF">PACTADRAFT_4086</name>
</gene>
<dbReference type="GO" id="GO:0006338">
    <property type="term" value="P:chromatin remodeling"/>
    <property type="evidence" value="ECO:0007669"/>
    <property type="project" value="EnsemblFungi"/>
</dbReference>
<dbReference type="GO" id="GO:0000122">
    <property type="term" value="P:negative regulation of transcription by RNA polymerase II"/>
    <property type="evidence" value="ECO:0007669"/>
    <property type="project" value="TreeGrafter"/>
</dbReference>
<dbReference type="EMBL" id="KV454016">
    <property type="protein sequence ID" value="ODV94132.1"/>
    <property type="molecule type" value="Genomic_DNA"/>
</dbReference>
<dbReference type="InterPro" id="IPR032563">
    <property type="entry name" value="DAMP1_SANT-like"/>
</dbReference>
<dbReference type="Proteomes" id="UP000094236">
    <property type="component" value="Unassembled WGS sequence"/>
</dbReference>
<evidence type="ECO:0000256" key="7">
    <source>
        <dbReference type="ARBA" id="ARBA00023242"/>
    </source>
</evidence>
<dbReference type="InterPro" id="IPR009057">
    <property type="entry name" value="Homeodomain-like_sf"/>
</dbReference>
<dbReference type="InterPro" id="IPR027109">
    <property type="entry name" value="Swc4/Dmap1"/>
</dbReference>
<sequence length="514" mass="59291">MSSSSDILDVLNITKDEHAANKVTRKNQLSVKNNKKARQNGMNRELFNLIGSNIPPVMLTNKKSNKFKQRLNSNNKPTPWTWCEFKNNARGDNLKLYHWVKGSADLNKDKVYIFEKFNSHLVLPKIESESDYNEKNLQDDDWSYEETKYLFELCSDYDLRWIVIHDRYQFDDRSIEDLKERFYKVSEKLLSSSDIIPDEKTRNIINSLQSFDKQKEIERKEYLVKLLKRSPAEIAEEESLVIESRKFELAAKKMLTERASLLRILDSPQATASIQQYQTSHGLTQLYNALMISDKHKKRKVETPIPPQIPPAAATPSALIAEAQAQNKQQQQQQQLQQQQQQQQAQLQQAHGHHHHHKMSQSGSQQQQQQQLSQQASPQASQQQQKRKFSVSSLLPPEKQHKKNSNSQIANLLAKKLTPEEQMLYGISYHSEKLTPGVSLRSAKITSFRPAVQTRINSVLNELGIAPKPTIPTAKVCEKFEILLHTINLLLDAKRQTDKLETEIKIIASQRQKQ</sequence>
<dbReference type="GO" id="GO:0003714">
    <property type="term" value="F:transcription corepressor activity"/>
    <property type="evidence" value="ECO:0007669"/>
    <property type="project" value="TreeGrafter"/>
</dbReference>
<keyword evidence="7" id="KW-0539">Nucleus</keyword>
<comment type="similarity">
    <text evidence="2">Belongs to the SWC4 family.</text>
</comment>
<dbReference type="SMART" id="SM00717">
    <property type="entry name" value="SANT"/>
    <property type="match status" value="1"/>
</dbReference>
<feature type="region of interest" description="Disordered" evidence="9">
    <location>
        <begin position="323"/>
        <end position="408"/>
    </location>
</feature>
<keyword evidence="12" id="KW-1185">Reference proteome</keyword>
<dbReference type="Pfam" id="PF16282">
    <property type="entry name" value="SANT_DAMP1_like"/>
    <property type="match status" value="1"/>
</dbReference>
<evidence type="ECO:0000256" key="1">
    <source>
        <dbReference type="ARBA" id="ARBA00004123"/>
    </source>
</evidence>
<dbReference type="AlphaFoldDB" id="A0A1E4TQY3"/>
<dbReference type="InterPro" id="IPR001005">
    <property type="entry name" value="SANT/Myb"/>
</dbReference>
<evidence type="ECO:0000313" key="11">
    <source>
        <dbReference type="EMBL" id="ODV94132.1"/>
    </source>
</evidence>
<keyword evidence="6" id="KW-0804">Transcription</keyword>
<evidence type="ECO:0000259" key="10">
    <source>
        <dbReference type="SMART" id="SM00717"/>
    </source>
</evidence>
<dbReference type="GO" id="GO:0006281">
    <property type="term" value="P:DNA repair"/>
    <property type="evidence" value="ECO:0007669"/>
    <property type="project" value="EnsemblFungi"/>
</dbReference>
<dbReference type="OrthoDB" id="19740at2759"/>
<proteinExistence type="inferred from homology"/>